<dbReference type="Gramene" id="LPERR09G06660.1">
    <property type="protein sequence ID" value="LPERR09G06660.1"/>
    <property type="gene ID" value="LPERR09G06660"/>
</dbReference>
<reference evidence="12" key="2">
    <citation type="submission" date="2013-12" db="EMBL/GenBank/DDBJ databases">
        <authorList>
            <person name="Yu Y."/>
            <person name="Lee S."/>
            <person name="de Baynast K."/>
            <person name="Wissotski M."/>
            <person name="Liu L."/>
            <person name="Talag J."/>
            <person name="Goicoechea J."/>
            <person name="Angelova A."/>
            <person name="Jetty R."/>
            <person name="Kudrna D."/>
            <person name="Golser W."/>
            <person name="Rivera L."/>
            <person name="Zhang J."/>
            <person name="Wing R."/>
        </authorList>
    </citation>
    <scope>NUCLEOTIDE SEQUENCE</scope>
</reference>
<dbReference type="GO" id="GO:0000285">
    <property type="term" value="F:1-phosphatidylinositol-3-phosphate 5-kinase activity"/>
    <property type="evidence" value="ECO:0007669"/>
    <property type="project" value="UniProtKB-EC"/>
</dbReference>
<evidence type="ECO:0000256" key="4">
    <source>
        <dbReference type="ARBA" id="ARBA00022777"/>
    </source>
</evidence>
<reference evidence="11" key="3">
    <citation type="submission" date="2015-04" db="UniProtKB">
        <authorList>
            <consortium name="EnsemblPlants"/>
        </authorList>
    </citation>
    <scope>IDENTIFICATION</scope>
</reference>
<dbReference type="InterPro" id="IPR027484">
    <property type="entry name" value="PInositol-4-P-5-kinase_N"/>
</dbReference>
<dbReference type="PANTHER" id="PTHR45748">
    <property type="entry name" value="1-PHOSPHATIDYLINOSITOL 3-PHOSPHATE 5-KINASE-RELATED"/>
    <property type="match status" value="1"/>
</dbReference>
<dbReference type="Pfam" id="PF01504">
    <property type="entry name" value="PIP5K"/>
    <property type="match status" value="1"/>
</dbReference>
<feature type="region of interest" description="Disordered" evidence="9">
    <location>
        <begin position="1"/>
        <end position="75"/>
    </location>
</feature>
<dbReference type="InterPro" id="IPR002498">
    <property type="entry name" value="PInositol-4-P-4/5-kinase_core"/>
</dbReference>
<reference evidence="11 12" key="1">
    <citation type="submission" date="2012-08" db="EMBL/GenBank/DDBJ databases">
        <title>Oryza genome evolution.</title>
        <authorList>
            <person name="Wing R.A."/>
        </authorList>
    </citation>
    <scope>NUCLEOTIDE SEQUENCE</scope>
</reference>
<dbReference type="SUPFAM" id="SSF56104">
    <property type="entry name" value="SAICAR synthase-like"/>
    <property type="match status" value="1"/>
</dbReference>
<dbReference type="Proteomes" id="UP000032180">
    <property type="component" value="Chromosome 9"/>
</dbReference>
<evidence type="ECO:0000256" key="1">
    <source>
        <dbReference type="ARBA" id="ARBA00012009"/>
    </source>
</evidence>
<evidence type="ECO:0000256" key="9">
    <source>
        <dbReference type="SAM" id="MobiDB-lite"/>
    </source>
</evidence>
<proteinExistence type="predicted"/>
<evidence type="ECO:0000256" key="8">
    <source>
        <dbReference type="PROSITE-ProRule" id="PRU00781"/>
    </source>
</evidence>
<dbReference type="GO" id="GO:0010008">
    <property type="term" value="C:endosome membrane"/>
    <property type="evidence" value="ECO:0007669"/>
    <property type="project" value="TreeGrafter"/>
</dbReference>
<sequence>MVEAMEKVRSIVAYHAPPSHKAGESPPRRLESRGGGEARPRSPESPTPSEARSGAMGDDASCPTPAPHCRDIRRVDEEADEPRVQFFAQGTYFSHDFSDSDSSVSVANSMYRSVTPSPSESPTVRQHDASDHGATTMSDSDDARDHVGASMASWCEVDHKSSRIVDFCDDIWYPPPPEDASDDIESKLCAFDDEDDEYGDSSSLFAPNCFSADKFAGVDGVADGSHVENVQNDLLRHFQALVAQLLTGEDISLARDKDSKGWLEIVSSLAWQAANFVKPDTKKGGSMDPSDYVKIKCIASGKPSESNFVRGIVCSKNVKHKRMVSEHRNATLLILGGALEYQKVSNKLTSLGTILEQENEYLKMIVGKIEARRPNVLLVEKSVSSYAQELFAKDISLVLNVKRPLLDRISRCTGGQIASSIDNIASARLGHCDIFKVEKVLESPTEHADKKSAKTLMFFEGCMKRLGCTVLLRGACRDELKKIKRVMQLAVFAAYHLSLETSFLADEGATFPRVPSASSVGAPEAQSNAEHLYARSANHGSPVSPRAEEKYSHHASISQIFYGISELPTSLPLDGESQGIVSKCREAESPVNHNKGDNLFHLQRNDLGSISSVTQYYDPRNSLQSPAAVKAHEHGISARILEEVHNLENCGSPISLDDFQVGDVHDQNKISGGYFPGTDNHQSILVSFSSTCIPKSLACERSHLFRIKFYGSFDKPLGRYLREDLFDQAYCCPLCKEHSESHVRCYMHQHGSLTISVRRLISQKLPGEHDGRIWMWHRCTRCKREDGMPPASHRVIMSDAAWGLSFGKFLELSFSNHVTANRIASCGHSLQRDCLHFYGYGNMVAAFQYSPMVTLSVNLPPSMLDFNCHSTQEWVKGEAVMVFGEMESLHAEVYGFLSNAEKSLINMDESLKIGIERQIIEMKDLLIMERNEYEVALLLPFIKESTYSMKSSIDILELNRLRRGLLLDAYIWDCRLCNVSSIKIEGHISRIETPNVANHQNTRRKELESDLHKTITKHGEMHQQPSTCTRCSSGKLRKSLLSREGNYVGNETILPEIDLPVGMADGFQHDVGGLDLVFSKFDVREKGQHLSKDFIKTGSVERLPSDASILSDKIDIAWSGSCELHENPPDSMTKTNEIPSFMKPIPPIRIHSFGSIFRLHQREQTGLLPSSLYLSLKSGDSFTDLTSLVKDPLTNMRRAFSHSPRERGNLNVLNRLPTYIRSAAHMVSDGARLLLPHIDCEGGVVVAVYDDEPTSIVSYAMTSQEYIEHVRHKIDTHSSFHHPANCAMASSNQFEESLLSQEDSEFKGRHFSFSFDDEAFSADKTKFSVTCYFARQFAALRKKCCPSDIDYIRALSRCKRWSAQGGKSNVYFAKTMDERFIIKQVTKTELDSFVEFAPHYFRHLTESLTSRSPTCLAKIMGLYQVNIKGLKGGREVKMDLMVMENIFFQRTISRVYDLKGSVRSRYNSDTSGHNKVLLDSNLIEALHTNPIFLGSKAKQQMDRAVWNDTSFLASLDVMDYSLLVGVDEKKNELVIGIIDFLRQYTWDKQLETWVKASGILGGPKNEAPTVISPIQYKKRFRKAMSKYFLAVPDDWSS</sequence>
<organism evidence="11 12">
    <name type="scientific">Leersia perrieri</name>
    <dbReference type="NCBI Taxonomy" id="77586"/>
    <lineage>
        <taxon>Eukaryota</taxon>
        <taxon>Viridiplantae</taxon>
        <taxon>Streptophyta</taxon>
        <taxon>Embryophyta</taxon>
        <taxon>Tracheophyta</taxon>
        <taxon>Spermatophyta</taxon>
        <taxon>Magnoliopsida</taxon>
        <taxon>Liliopsida</taxon>
        <taxon>Poales</taxon>
        <taxon>Poaceae</taxon>
        <taxon>BOP clade</taxon>
        <taxon>Oryzoideae</taxon>
        <taxon>Oryzeae</taxon>
        <taxon>Oryzinae</taxon>
        <taxon>Leersia</taxon>
    </lineage>
</organism>
<keyword evidence="4 8" id="KW-0418">Kinase</keyword>
<dbReference type="InterPro" id="IPR002423">
    <property type="entry name" value="Cpn60/GroEL/TCP-1"/>
</dbReference>
<evidence type="ECO:0000256" key="2">
    <source>
        <dbReference type="ARBA" id="ARBA00022679"/>
    </source>
</evidence>
<evidence type="ECO:0000313" key="11">
    <source>
        <dbReference type="EnsemblPlants" id="LPERR09G06660.1"/>
    </source>
</evidence>
<dbReference type="EnsemblPlants" id="LPERR09G06660.1">
    <property type="protein sequence ID" value="LPERR09G06660.1"/>
    <property type="gene ID" value="LPERR09G06660"/>
</dbReference>
<keyword evidence="2 8" id="KW-0808">Transferase</keyword>
<feature type="compositionally biased region" description="Low complexity" evidence="9">
    <location>
        <begin position="113"/>
        <end position="124"/>
    </location>
</feature>
<protein>
    <recommendedName>
        <fullName evidence="1">1-phosphatidylinositol-3-phosphate 5-kinase</fullName>
        <ecNumber evidence="1">2.7.1.150</ecNumber>
    </recommendedName>
    <alternativeName>
        <fullName evidence="7">Phosphatidylinositol 3-phosphate 5-kinase type III</fullName>
    </alternativeName>
</protein>
<dbReference type="GO" id="GO:0046854">
    <property type="term" value="P:phosphatidylinositol phosphate biosynthetic process"/>
    <property type="evidence" value="ECO:0007669"/>
    <property type="project" value="TreeGrafter"/>
</dbReference>
<dbReference type="Pfam" id="PF00118">
    <property type="entry name" value="Cpn60_TCP1"/>
    <property type="match status" value="1"/>
</dbReference>
<evidence type="ECO:0000259" key="10">
    <source>
        <dbReference type="PROSITE" id="PS51455"/>
    </source>
</evidence>
<dbReference type="InterPro" id="IPR027483">
    <property type="entry name" value="PInositol-4-P-4/5-kinase_C_sf"/>
</dbReference>
<dbReference type="SUPFAM" id="SSF52029">
    <property type="entry name" value="GroEL apical domain-like"/>
    <property type="match status" value="1"/>
</dbReference>
<dbReference type="Gene3D" id="3.30.810.10">
    <property type="entry name" value="2-Layer Sandwich"/>
    <property type="match status" value="1"/>
</dbReference>
<dbReference type="CDD" id="cd03334">
    <property type="entry name" value="Fab1_TCP"/>
    <property type="match status" value="1"/>
</dbReference>
<evidence type="ECO:0000313" key="12">
    <source>
        <dbReference type="Proteomes" id="UP000032180"/>
    </source>
</evidence>
<dbReference type="SMART" id="SM00330">
    <property type="entry name" value="PIPKc"/>
    <property type="match status" value="1"/>
</dbReference>
<name>A0A0D9XDJ1_9ORYZ</name>
<dbReference type="HOGENOM" id="CLU_000480_4_0_1"/>
<dbReference type="EC" id="2.7.1.150" evidence="1"/>
<keyword evidence="12" id="KW-1185">Reference proteome</keyword>
<dbReference type="GO" id="GO:0005524">
    <property type="term" value="F:ATP binding"/>
    <property type="evidence" value="ECO:0007669"/>
    <property type="project" value="UniProtKB-UniRule"/>
</dbReference>
<dbReference type="Gene3D" id="3.50.7.10">
    <property type="entry name" value="GroEL"/>
    <property type="match status" value="1"/>
</dbReference>
<dbReference type="InterPro" id="IPR044769">
    <property type="entry name" value="PIKfyve_PIPKc"/>
</dbReference>
<accession>A0A0D9XDJ1</accession>
<dbReference type="eggNOG" id="KOG0230">
    <property type="taxonomic scope" value="Eukaryota"/>
</dbReference>
<dbReference type="CDD" id="cd17300">
    <property type="entry name" value="PIPKc_PIKfyve"/>
    <property type="match status" value="1"/>
</dbReference>
<dbReference type="FunFam" id="3.50.7.10:FF:000007">
    <property type="entry name" value="1-phosphatidylinositol 3-phosphate 5-kinase isoform X1"/>
    <property type="match status" value="1"/>
</dbReference>
<dbReference type="PROSITE" id="PS51455">
    <property type="entry name" value="PIPK"/>
    <property type="match status" value="1"/>
</dbReference>
<keyword evidence="5 8" id="KW-0067">ATP-binding</keyword>
<dbReference type="STRING" id="77586.A0A0D9XDJ1"/>
<dbReference type="FunFam" id="3.30.800.10:FF:000010">
    <property type="entry name" value="Putative 1-phosphatidylinositol-3-phosphate 5-kinase FAB1C"/>
    <property type="match status" value="1"/>
</dbReference>
<comment type="subunit">
    <text evidence="6">Component of the PI(3,5)P2 regulatory complex at least composed of ATG18, SAC/FIG4, FAB1 and VAC14.</text>
</comment>
<evidence type="ECO:0000256" key="6">
    <source>
        <dbReference type="ARBA" id="ARBA00023464"/>
    </source>
</evidence>
<keyword evidence="3 8" id="KW-0547">Nucleotide-binding</keyword>
<evidence type="ECO:0000256" key="5">
    <source>
        <dbReference type="ARBA" id="ARBA00022840"/>
    </source>
</evidence>
<dbReference type="Gene3D" id="3.30.800.10">
    <property type="entry name" value="Phosphatidylinositol Phosphate Kinase II Beta"/>
    <property type="match status" value="1"/>
</dbReference>
<dbReference type="InterPro" id="IPR027409">
    <property type="entry name" value="GroEL-like_apical_dom_sf"/>
</dbReference>
<evidence type="ECO:0000256" key="3">
    <source>
        <dbReference type="ARBA" id="ARBA00022741"/>
    </source>
</evidence>
<feature type="domain" description="PIPK" evidence="10">
    <location>
        <begin position="1262"/>
        <end position="1588"/>
    </location>
</feature>
<dbReference type="PANTHER" id="PTHR45748:SF9">
    <property type="entry name" value="1-PHOSPHATIDYLINOSITOL-3-PHOSPHATE 5-KINASE"/>
    <property type="match status" value="1"/>
</dbReference>
<feature type="region of interest" description="Disordered" evidence="9">
    <location>
        <begin position="112"/>
        <end position="144"/>
    </location>
</feature>
<dbReference type="FunFam" id="3.30.810.10:FF:000001">
    <property type="entry name" value="1-phosphatidylinositol 3-phosphate 5-kinase FAB1"/>
    <property type="match status" value="1"/>
</dbReference>
<evidence type="ECO:0000256" key="7">
    <source>
        <dbReference type="ARBA" id="ARBA00077223"/>
    </source>
</evidence>
<feature type="compositionally biased region" description="Basic and acidic residues" evidence="9">
    <location>
        <begin position="21"/>
        <end position="42"/>
    </location>
</feature>